<dbReference type="InterPro" id="IPR046938">
    <property type="entry name" value="DNA_clamp_sf"/>
</dbReference>
<comment type="caution">
    <text evidence="4">The sequence shown here is derived from an EMBL/GenBank/DDBJ whole genome shotgun (WGS) entry which is preliminary data.</text>
</comment>
<dbReference type="SUPFAM" id="SSF55979">
    <property type="entry name" value="DNA clamp"/>
    <property type="match status" value="1"/>
</dbReference>
<dbReference type="GO" id="GO:0003887">
    <property type="term" value="F:DNA-directed DNA polymerase activity"/>
    <property type="evidence" value="ECO:0007669"/>
    <property type="project" value="InterPro"/>
</dbReference>
<feature type="domain" description="HTH merR-type" evidence="3">
    <location>
        <begin position="6"/>
        <end position="76"/>
    </location>
</feature>
<feature type="region of interest" description="Disordered" evidence="2">
    <location>
        <begin position="348"/>
        <end position="384"/>
    </location>
</feature>
<dbReference type="Gene3D" id="3.10.150.10">
    <property type="entry name" value="DNA Polymerase III, subunit A, domain 2"/>
    <property type="match status" value="1"/>
</dbReference>
<organism evidence="4 5">
    <name type="scientific">Gordonia rubripertincta</name>
    <name type="common">Rhodococcus corallinus</name>
    <dbReference type="NCBI Taxonomy" id="36822"/>
    <lineage>
        <taxon>Bacteria</taxon>
        <taxon>Bacillati</taxon>
        <taxon>Actinomycetota</taxon>
        <taxon>Actinomycetes</taxon>
        <taxon>Mycobacteriales</taxon>
        <taxon>Gordoniaceae</taxon>
        <taxon>Gordonia</taxon>
    </lineage>
</organism>
<evidence type="ECO:0000313" key="4">
    <source>
        <dbReference type="EMBL" id="MBM7278450.1"/>
    </source>
</evidence>
<dbReference type="Pfam" id="PF13411">
    <property type="entry name" value="MerR_1"/>
    <property type="match status" value="1"/>
</dbReference>
<name>A0AAW4G5L8_GORRU</name>
<evidence type="ECO:0000313" key="5">
    <source>
        <dbReference type="Proteomes" id="UP001195196"/>
    </source>
</evidence>
<keyword evidence="1" id="KW-0238">DNA-binding</keyword>
<dbReference type="InterPro" id="IPR009061">
    <property type="entry name" value="DNA-bd_dom_put_sf"/>
</dbReference>
<dbReference type="GO" id="GO:0003700">
    <property type="term" value="F:DNA-binding transcription factor activity"/>
    <property type="evidence" value="ECO:0007669"/>
    <property type="project" value="InterPro"/>
</dbReference>
<evidence type="ECO:0000256" key="2">
    <source>
        <dbReference type="SAM" id="MobiDB-lite"/>
    </source>
</evidence>
<dbReference type="AlphaFoldDB" id="A0AAW4G5L8"/>
<dbReference type="GO" id="GO:0009360">
    <property type="term" value="C:DNA polymerase III complex"/>
    <property type="evidence" value="ECO:0007669"/>
    <property type="project" value="InterPro"/>
</dbReference>
<dbReference type="PANTHER" id="PTHR30204">
    <property type="entry name" value="REDOX-CYCLING DRUG-SENSING TRANSCRIPTIONAL ACTIVATOR SOXR"/>
    <property type="match status" value="1"/>
</dbReference>
<dbReference type="RefSeq" id="WP_204718030.1">
    <property type="nucleotide sequence ID" value="NZ_JAFFGU010000004.1"/>
</dbReference>
<accession>A0AAW4G5L8</accession>
<dbReference type="PROSITE" id="PS50937">
    <property type="entry name" value="HTH_MERR_2"/>
    <property type="match status" value="1"/>
</dbReference>
<dbReference type="Pfam" id="PF02767">
    <property type="entry name" value="DNA_pol3_beta_2"/>
    <property type="match status" value="1"/>
</dbReference>
<evidence type="ECO:0000256" key="1">
    <source>
        <dbReference type="ARBA" id="ARBA00023125"/>
    </source>
</evidence>
<dbReference type="GO" id="GO:0008408">
    <property type="term" value="F:3'-5' exonuclease activity"/>
    <property type="evidence" value="ECO:0007669"/>
    <property type="project" value="InterPro"/>
</dbReference>
<dbReference type="InterPro" id="IPR022637">
    <property type="entry name" value="DNA_polIII_beta_cen"/>
</dbReference>
<reference evidence="4" key="1">
    <citation type="submission" date="2021-02" db="EMBL/GenBank/DDBJ databases">
        <title>Taxonomy, biology and ecology of Rhodococcus bacteria occurring in California pistachio and other woody hosts as revealed by genome sequence analyses.</title>
        <authorList>
            <person name="Riely B."/>
            <person name="Gai Y."/>
        </authorList>
    </citation>
    <scope>NUCLEOTIDE SEQUENCE</scope>
    <source>
        <strain evidence="4">BP-295</strain>
    </source>
</reference>
<dbReference type="EMBL" id="JAFFGU010000004">
    <property type="protein sequence ID" value="MBM7278450.1"/>
    <property type="molecule type" value="Genomic_DNA"/>
</dbReference>
<gene>
    <name evidence="4" type="ORF">JTZ10_11835</name>
</gene>
<dbReference type="InterPro" id="IPR047057">
    <property type="entry name" value="MerR_fam"/>
</dbReference>
<dbReference type="Gene3D" id="1.10.1660.10">
    <property type="match status" value="1"/>
</dbReference>
<sequence length="384" mass="41192">MTSPDLMPIGSFAQRCGLTASALRFYGDAGLLRPAQVAPTTGYRFYGDDQLHRAVLLRRLREIGMSLAAVGKALDADPDEAIRLVDEHVDAVIDDAEAARRHALRIKDSLLTRSTEPVAALSGPVLAAAIGQVLTATTADPDIAVLGGVRFDAGPDGLTVTATDRYRLATRTMVPSSSRPTTWAATVDGTDLRNALADLRRSPRVEIDATENEMWLRLSDRGDRSCRLLAEPFPDHRAMLEVLPPVTTRVQIPTTAFLRALEHRDADQIGLVVGRSTMTLRNLFSDNEARIPATVRGPSLDLWFEMITLYPAIISAIGADVLVDFRGHDLPATIRSADRGDLTTLVMPIAPPGAGPSPAADHTPPGGGRAAAQEPAPAREEIPT</sequence>
<dbReference type="PANTHER" id="PTHR30204:SF97">
    <property type="entry name" value="MERR FAMILY REGULATORY PROTEIN"/>
    <property type="match status" value="1"/>
</dbReference>
<dbReference type="GO" id="GO:0003677">
    <property type="term" value="F:DNA binding"/>
    <property type="evidence" value="ECO:0007669"/>
    <property type="project" value="UniProtKB-KW"/>
</dbReference>
<dbReference type="SUPFAM" id="SSF46955">
    <property type="entry name" value="Putative DNA-binding domain"/>
    <property type="match status" value="1"/>
</dbReference>
<protein>
    <submittedName>
        <fullName evidence="4">MerR family transcriptional regulator</fullName>
    </submittedName>
</protein>
<dbReference type="SMART" id="SM00422">
    <property type="entry name" value="HTH_MERR"/>
    <property type="match status" value="1"/>
</dbReference>
<evidence type="ECO:0000259" key="3">
    <source>
        <dbReference type="PROSITE" id="PS50937"/>
    </source>
</evidence>
<proteinExistence type="predicted"/>
<dbReference type="Proteomes" id="UP001195196">
    <property type="component" value="Unassembled WGS sequence"/>
</dbReference>
<dbReference type="InterPro" id="IPR000551">
    <property type="entry name" value="MerR-type_HTH_dom"/>
</dbReference>
<dbReference type="GO" id="GO:0006260">
    <property type="term" value="P:DNA replication"/>
    <property type="evidence" value="ECO:0007669"/>
    <property type="project" value="InterPro"/>
</dbReference>